<dbReference type="Gene3D" id="1.20.1640.10">
    <property type="entry name" value="Multidrug efflux transporter AcrB transmembrane domain"/>
    <property type="match status" value="2"/>
</dbReference>
<evidence type="ECO:0000256" key="8">
    <source>
        <dbReference type="SAM" id="Phobius"/>
    </source>
</evidence>
<organism evidence="9 10">
    <name type="scientific">Stenotrophomonas muris</name>
    <dbReference type="NCBI Taxonomy" id="2963283"/>
    <lineage>
        <taxon>Bacteria</taxon>
        <taxon>Pseudomonadati</taxon>
        <taxon>Pseudomonadota</taxon>
        <taxon>Gammaproteobacteria</taxon>
        <taxon>Lysobacterales</taxon>
        <taxon>Lysobacteraceae</taxon>
        <taxon>Stenotrophomonas</taxon>
    </lineage>
</organism>
<feature type="transmembrane region" description="Helical" evidence="8">
    <location>
        <begin position="449"/>
        <end position="468"/>
    </location>
</feature>
<keyword evidence="3" id="KW-0813">Transport</keyword>
<reference evidence="9 10" key="1">
    <citation type="submission" date="2023-12" db="EMBL/GenBank/DDBJ databases">
        <title>'Antibacterial potential of Stenotrophomonas maltophilia cystic fibrosis isolates' (manuscript under preparation).</title>
        <authorList>
            <person name="Crisan C.V."/>
            <person name="Pettis M."/>
            <person name="Goldberg J.B."/>
        </authorList>
    </citation>
    <scope>NUCLEOTIDE SEQUENCE [LARGE SCALE GENOMIC DNA]</scope>
    <source>
        <strain evidence="9 10">CCV155</strain>
    </source>
</reference>
<dbReference type="NCBIfam" id="TIGR00914">
    <property type="entry name" value="2A0601"/>
    <property type="match status" value="1"/>
</dbReference>
<comment type="subcellular location">
    <subcellularLocation>
        <location evidence="1">Cell membrane</location>
        <topology evidence="1">Multi-pass membrane protein</topology>
    </subcellularLocation>
</comment>
<dbReference type="SUPFAM" id="SSF82866">
    <property type="entry name" value="Multidrug efflux transporter AcrB transmembrane domain"/>
    <property type="match status" value="1"/>
</dbReference>
<evidence type="ECO:0000256" key="5">
    <source>
        <dbReference type="ARBA" id="ARBA00022692"/>
    </source>
</evidence>
<dbReference type="Gene3D" id="3.30.2090.10">
    <property type="entry name" value="Multidrug efflux transporter AcrB TolC docking domain, DN and DC subdomains"/>
    <property type="match status" value="1"/>
</dbReference>
<dbReference type="RefSeq" id="WP_322546913.1">
    <property type="nucleotide sequence ID" value="NZ_JAXUAC010000057.1"/>
</dbReference>
<feature type="non-terminal residue" evidence="9">
    <location>
        <position position="639"/>
    </location>
</feature>
<dbReference type="SUPFAM" id="SSF82693">
    <property type="entry name" value="Multidrug efflux transporter AcrB pore domain, PN1, PN2, PC1 and PC2 subdomains"/>
    <property type="match status" value="2"/>
</dbReference>
<evidence type="ECO:0000313" key="9">
    <source>
        <dbReference type="EMBL" id="MDZ7514189.1"/>
    </source>
</evidence>
<dbReference type="PANTHER" id="PTHR32063:SF24">
    <property type="entry name" value="CATION EFFLUX SYSTEM (ACRB_ACRD_ACRF FAMILY)"/>
    <property type="match status" value="1"/>
</dbReference>
<proteinExistence type="inferred from homology"/>
<evidence type="ECO:0000313" key="10">
    <source>
        <dbReference type="Proteomes" id="UP001290894"/>
    </source>
</evidence>
<feature type="transmembrane region" description="Helical" evidence="8">
    <location>
        <begin position="346"/>
        <end position="379"/>
    </location>
</feature>
<keyword evidence="6 8" id="KW-1133">Transmembrane helix</keyword>
<protein>
    <submittedName>
        <fullName evidence="9">CusA/CzcA family heavy metal efflux RND transporter</fullName>
    </submittedName>
</protein>
<feature type="transmembrane region" description="Helical" evidence="8">
    <location>
        <begin position="391"/>
        <end position="410"/>
    </location>
</feature>
<comment type="caution">
    <text evidence="9">The sequence shown here is derived from an EMBL/GenBank/DDBJ whole genome shotgun (WGS) entry which is preliminary data.</text>
</comment>
<name>A0ABU5MN53_9GAMM</name>
<dbReference type="Pfam" id="PF00873">
    <property type="entry name" value="ACR_tran"/>
    <property type="match status" value="1"/>
</dbReference>
<dbReference type="InterPro" id="IPR001036">
    <property type="entry name" value="Acrflvin-R"/>
</dbReference>
<dbReference type="PRINTS" id="PR00702">
    <property type="entry name" value="ACRIFLAVINRP"/>
</dbReference>
<keyword evidence="7 8" id="KW-0472">Membrane</keyword>
<accession>A0ABU5MN53</accession>
<sequence>MLERIIRASIAHRWLVLLLVLALSGLGIWNYSKLPIDAVPDITNVQVQINTEAPGYSPLEAEQRVTFPVETALAGLARLEYTRSISRYGLSQVTVVFEDGTDIYFARQQVAERLQQAASQLPNGLKPTLGPVATGLGEIFMYTVEAEPGAEKTWTPMALRTLQDWVVRPQMRHLKGVTEVNTVGGYVRQFHITPDPRKLQAYGLTLQDVMEAVARSNANVGAGYIEKSGEQYLVRVPGQVADMDGLRKIVVANREGLPLRVGDLADVHEGTELRTGAATKDGKEVVLGTAFMLIGENSRAVAQRTAAKLKEIDGTLPEGVRAHPVYDRTELVDRTIETVKKNLLEGALLVIAVLFLLLGNLRAALITAAVIPLTMLLTISGMVQNRVSANLMSLGALDFGLIVDGAVIIVENCLRRFGERQHALGRLLTREERFSLAASASAEVIKPSLFGLFIIAAVYIPIFALSGVEGKMFHPMALTVVIALTGAMALSLTFVPAAVAQFVTGKVSEKETKVMRGVTRLYGPLLERAVSARRWVVGAAVALTVVAGIGASRMGTEFIPNLDEGDIALHALRIPGTSLTQAIGMQRQLEAAIKQFPEVDEVVAKIGTAEVATDPMPPSVADTFIMLKDRDQWPDPRKP</sequence>
<dbReference type="Gene3D" id="3.30.70.1430">
    <property type="entry name" value="Multidrug efflux transporter AcrB pore domain"/>
    <property type="match status" value="2"/>
</dbReference>
<feature type="transmembrane region" description="Helical" evidence="8">
    <location>
        <begin position="480"/>
        <end position="503"/>
    </location>
</feature>
<evidence type="ECO:0000256" key="4">
    <source>
        <dbReference type="ARBA" id="ARBA00022475"/>
    </source>
</evidence>
<dbReference type="EMBL" id="JAXUAC010000057">
    <property type="protein sequence ID" value="MDZ7514189.1"/>
    <property type="molecule type" value="Genomic_DNA"/>
</dbReference>
<keyword evidence="4" id="KW-1003">Cell membrane</keyword>
<evidence type="ECO:0000256" key="6">
    <source>
        <dbReference type="ARBA" id="ARBA00022989"/>
    </source>
</evidence>
<dbReference type="InterPro" id="IPR004763">
    <property type="entry name" value="CusA-like"/>
</dbReference>
<dbReference type="SUPFAM" id="SSF82714">
    <property type="entry name" value="Multidrug efflux transporter AcrB TolC docking domain, DN and DC subdomains"/>
    <property type="match status" value="1"/>
</dbReference>
<evidence type="ECO:0000256" key="1">
    <source>
        <dbReference type="ARBA" id="ARBA00004651"/>
    </source>
</evidence>
<dbReference type="Proteomes" id="UP001290894">
    <property type="component" value="Unassembled WGS sequence"/>
</dbReference>
<evidence type="ECO:0000256" key="7">
    <source>
        <dbReference type="ARBA" id="ARBA00023136"/>
    </source>
</evidence>
<evidence type="ECO:0000256" key="3">
    <source>
        <dbReference type="ARBA" id="ARBA00022448"/>
    </source>
</evidence>
<comment type="similarity">
    <text evidence="2">Belongs to the resistance-nodulation-cell division (RND) (TC 2.A.6) family.</text>
</comment>
<gene>
    <name evidence="9" type="ORF">U5F72_20510</name>
</gene>
<dbReference type="PANTHER" id="PTHR32063">
    <property type="match status" value="1"/>
</dbReference>
<dbReference type="InterPro" id="IPR027463">
    <property type="entry name" value="AcrB_DN_DC_subdom"/>
</dbReference>
<evidence type="ECO:0000256" key="2">
    <source>
        <dbReference type="ARBA" id="ARBA00010942"/>
    </source>
</evidence>
<feature type="transmembrane region" description="Helical" evidence="8">
    <location>
        <begin position="532"/>
        <end position="551"/>
    </location>
</feature>
<dbReference type="Gene3D" id="3.30.70.1320">
    <property type="entry name" value="Multidrug efflux transporter AcrB pore domain like"/>
    <property type="match status" value="1"/>
</dbReference>
<keyword evidence="5 8" id="KW-0812">Transmembrane</keyword>
<keyword evidence="10" id="KW-1185">Reference proteome</keyword>